<proteinExistence type="predicted"/>
<dbReference type="RefSeq" id="XP_023173616.1">
    <property type="nucleotide sequence ID" value="XM_023317848.2"/>
</dbReference>
<gene>
    <name evidence="2" type="primary">LOC111601318</name>
</gene>
<reference evidence="2" key="1">
    <citation type="submission" date="2025-08" db="UniProtKB">
        <authorList>
            <consortium name="RefSeq"/>
        </authorList>
    </citation>
    <scope>IDENTIFICATION</scope>
    <source>
        <strain evidence="2">15085-1641.00</strain>
        <tissue evidence="2">Whole body</tissue>
    </source>
</reference>
<dbReference type="AlphaFoldDB" id="A0A6J1M5N6"/>
<keyword evidence="1" id="KW-1185">Reference proteome</keyword>
<evidence type="ECO:0000313" key="2">
    <source>
        <dbReference type="RefSeq" id="XP_023173616.1"/>
    </source>
</evidence>
<dbReference type="KEGG" id="dhe:111601318"/>
<sequence length="120" mass="14547">MSQSPEENHVHNYFAPTTLLFYFNELWELWNTISCHLITYIERGRGEYFAGFCSFHFCWHSIEEEEEEQEEQQLEQLEYNIDNGSSLEQDVDYDVEQRQQNLYHLVHMSLIFRASHFNQS</sequence>
<organism evidence="1 2">
    <name type="scientific">Drosophila hydei</name>
    <name type="common">Fruit fly</name>
    <dbReference type="NCBI Taxonomy" id="7224"/>
    <lineage>
        <taxon>Eukaryota</taxon>
        <taxon>Metazoa</taxon>
        <taxon>Ecdysozoa</taxon>
        <taxon>Arthropoda</taxon>
        <taxon>Hexapoda</taxon>
        <taxon>Insecta</taxon>
        <taxon>Pterygota</taxon>
        <taxon>Neoptera</taxon>
        <taxon>Endopterygota</taxon>
        <taxon>Diptera</taxon>
        <taxon>Brachycera</taxon>
        <taxon>Muscomorpha</taxon>
        <taxon>Ephydroidea</taxon>
        <taxon>Drosophilidae</taxon>
        <taxon>Drosophila</taxon>
    </lineage>
</organism>
<name>A0A6J1M5N6_DROHY</name>
<evidence type="ECO:0000313" key="1">
    <source>
        <dbReference type="Proteomes" id="UP000504633"/>
    </source>
</evidence>
<dbReference type="OrthoDB" id="7859704at2759"/>
<dbReference type="Proteomes" id="UP000504633">
    <property type="component" value="Unplaced"/>
</dbReference>
<protein>
    <submittedName>
        <fullName evidence="2">Uncharacterized protein LOC111601318</fullName>
    </submittedName>
</protein>
<dbReference type="GeneID" id="111601318"/>
<accession>A0A6J1M5N6</accession>